<organism evidence="6 7">
    <name type="scientific">Dickeya aquatica</name>
    <dbReference type="NCBI Taxonomy" id="1401087"/>
    <lineage>
        <taxon>Bacteria</taxon>
        <taxon>Pseudomonadati</taxon>
        <taxon>Pseudomonadota</taxon>
        <taxon>Gammaproteobacteria</taxon>
        <taxon>Enterobacterales</taxon>
        <taxon>Pectobacteriaceae</taxon>
        <taxon>Dickeya</taxon>
    </lineage>
</organism>
<keyword evidence="7" id="KW-1185">Reference proteome</keyword>
<evidence type="ECO:0000256" key="1">
    <source>
        <dbReference type="ARBA" id="ARBA00004167"/>
    </source>
</evidence>
<reference evidence="6 7" key="1">
    <citation type="submission" date="2016-09" db="EMBL/GenBank/DDBJ databases">
        <authorList>
            <person name="Reverchon S."/>
            <person name="Nasser W."/>
            <person name="Leonard S."/>
            <person name="Brochier C."/>
            <person name="Duprey A."/>
        </authorList>
    </citation>
    <scope>NUCLEOTIDE SEQUENCE [LARGE SCALE GENOMIC DNA]</scope>
    <source>
        <strain evidence="6 7">174/2</strain>
    </source>
</reference>
<proteinExistence type="predicted"/>
<accession>A0A375A7Q2</accession>
<protein>
    <submittedName>
        <fullName evidence="6">Fumarate reductase flavoprotein subunit</fullName>
    </submittedName>
</protein>
<evidence type="ECO:0000313" key="7">
    <source>
        <dbReference type="Proteomes" id="UP000294820"/>
    </source>
</evidence>
<name>A0A375A7Q2_9GAMM</name>
<dbReference type="SMART" id="SM00900">
    <property type="entry name" value="FMN_bind"/>
    <property type="match status" value="1"/>
</dbReference>
<dbReference type="InterPro" id="IPR007329">
    <property type="entry name" value="FMN-bd"/>
</dbReference>
<feature type="domain" description="FMN-binding" evidence="5">
    <location>
        <begin position="74"/>
        <end position="149"/>
    </location>
</feature>
<evidence type="ECO:0000313" key="6">
    <source>
        <dbReference type="EMBL" id="SLM61946.1"/>
    </source>
</evidence>
<comment type="subcellular location">
    <subcellularLocation>
        <location evidence="1">Membrane</location>
        <topology evidence="1">Single-pass membrane protein</topology>
    </subcellularLocation>
</comment>
<evidence type="ECO:0000256" key="4">
    <source>
        <dbReference type="ARBA" id="ARBA00023136"/>
    </source>
</evidence>
<evidence type="ECO:0000256" key="2">
    <source>
        <dbReference type="ARBA" id="ARBA00022692"/>
    </source>
</evidence>
<dbReference type="GO" id="GO:0010181">
    <property type="term" value="F:FMN binding"/>
    <property type="evidence" value="ECO:0007669"/>
    <property type="project" value="InterPro"/>
</dbReference>
<keyword evidence="2" id="KW-0812">Transmembrane</keyword>
<evidence type="ECO:0000259" key="5">
    <source>
        <dbReference type="SMART" id="SM00900"/>
    </source>
</evidence>
<evidence type="ECO:0000256" key="3">
    <source>
        <dbReference type="ARBA" id="ARBA00022989"/>
    </source>
</evidence>
<dbReference type="InterPro" id="IPR006260">
    <property type="entry name" value="TonB/TolA_C"/>
</dbReference>
<keyword evidence="4" id="KW-0472">Membrane</keyword>
<dbReference type="NCBIfam" id="TIGR01352">
    <property type="entry name" value="tonB_Cterm"/>
    <property type="match status" value="1"/>
</dbReference>
<dbReference type="EMBL" id="LT615367">
    <property type="protein sequence ID" value="SLM61946.1"/>
    <property type="molecule type" value="Genomic_DNA"/>
</dbReference>
<dbReference type="Gene3D" id="3.90.1010.20">
    <property type="match status" value="1"/>
</dbReference>
<keyword evidence="3" id="KW-1133">Transmembrane helix</keyword>
<dbReference type="Pfam" id="PF04205">
    <property type="entry name" value="FMN_bind"/>
    <property type="match status" value="1"/>
</dbReference>
<dbReference type="AlphaFoldDB" id="A0A375A7Q2"/>
<sequence>MATLCCRPLPERQRNLFCSSTVLFIKHFINQQRNRVMKRSSITLLTGLLIAACTLSVAQAESFKAGTYSSSKQGIGGDVTVTIEVDASGTVNKASIDAPSETPEVGGEAAKELAKTMTEKKTINVDGVSGATMTSGAVHDAAQEAYAKARQ</sequence>
<dbReference type="KEGG" id="daq:DAQ1742_00883"/>
<dbReference type="GO" id="GO:0016020">
    <property type="term" value="C:membrane"/>
    <property type="evidence" value="ECO:0007669"/>
    <property type="project" value="UniProtKB-SubCell"/>
</dbReference>
<dbReference type="Proteomes" id="UP000294820">
    <property type="component" value="Chromosome 1"/>
</dbReference>
<gene>
    <name evidence="6" type="ORF">DAQ1742_00883</name>
</gene>